<keyword evidence="1" id="KW-0539">Nucleus</keyword>
<feature type="region of interest" description="Disordered" evidence="2">
    <location>
        <begin position="175"/>
        <end position="197"/>
    </location>
</feature>
<evidence type="ECO:0000259" key="3">
    <source>
        <dbReference type="PROSITE" id="PS50118"/>
    </source>
</evidence>
<gene>
    <name evidence="4" type="primary">Cnig_chr_II.g8094</name>
    <name evidence="4" type="ORF">B9Z55_008094</name>
</gene>
<feature type="region of interest" description="Disordered" evidence="2">
    <location>
        <begin position="659"/>
        <end position="678"/>
    </location>
</feature>
<evidence type="ECO:0000256" key="1">
    <source>
        <dbReference type="PROSITE-ProRule" id="PRU00267"/>
    </source>
</evidence>
<dbReference type="SMART" id="SM00398">
    <property type="entry name" value="HMG"/>
    <property type="match status" value="1"/>
</dbReference>
<name>A0A2G5VCL5_9PELO</name>
<feature type="compositionally biased region" description="Polar residues" evidence="2">
    <location>
        <begin position="388"/>
        <end position="407"/>
    </location>
</feature>
<dbReference type="InterPro" id="IPR036910">
    <property type="entry name" value="HMG_box_dom_sf"/>
</dbReference>
<sequence length="873" mass="101556">MRSSKTPKSAFKLWLSDSRPFLEERFKNLSNEELTKKISEIWRTGLQPDVKKSYLEKEKELKEKGTMSSNFSFWILAKLRENGLFDERMSVKENWKYLKEETKNWYKEEFVKYRANPVENIPNCSTSTEFQVEHDDSENQFFHAENHQSGEFSENFETINGTCRTESQYSFEDVSCQNADTKDPTSSTQPSESFVFEIPTPSYRSAVRRLQFQDSENLNSEDVPHGSGSQNQSRNLQIHQNNRISKNQDSRKFQENLEDVPQDSGIQNPNLRISENQEFENFDENFEHATQDLGIQNQNLRKLENQDFRSSEMYSEDVPQDSGLQNQNRKIQIPQNSRISKNQDSGNVQNFGNRRNLENQNPHNFRIQNQDFGNFHDSEIQNQNLSISRNQNSGNLENQNPRNFRISKNQDSRCFEMDSDDVTENSRLQNQNRNLQILQNSKNSKNQDSGTIQNFENRRNSEGRKQNPPNSRSRDYGDSGNLENQNSRHFRNFRNQDPGNMQKSGNWENQNPRNFRISENQATRKIQVSRIRPITGSLPQNQNSRNSGNFQKNQEAPLQNLNPLLQYGAGSASRLLIQNSEETKKILKNLNSQNSGIQNFQKDFQTSRNSTRIQNQNQNSKIQNSRSFQKNSENQNFSEPQLAENSRPEFSRNSEFQNMTSSKNFQESSSQNLSGNRLNSTLGKRKYVLKIVDCREDLLKRSGKFENVILKNQFSPKNQMPDLMPYGEDQNWTQNHNNLAEKLAENGPTDFSEFNNLESSQDSEDLFQEFFVVPESSGNLENTENLVPDNFGNSENPENLVQEFFVAPPLENGQNDVEWDYGAPESPEFTSEDVEIQNPESPKIPYKRKYENWPVLSPNEKIFFDLPDGPRWL</sequence>
<feature type="DNA-binding region" description="HMG box" evidence="1">
    <location>
        <begin position="4"/>
        <end position="64"/>
    </location>
</feature>
<feature type="compositionally biased region" description="Polar residues" evidence="2">
    <location>
        <begin position="481"/>
        <end position="526"/>
    </location>
</feature>
<dbReference type="GO" id="GO:0003677">
    <property type="term" value="F:DNA binding"/>
    <property type="evidence" value="ECO:0007669"/>
    <property type="project" value="UniProtKB-UniRule"/>
</dbReference>
<feature type="compositionally biased region" description="Low complexity" evidence="2">
    <location>
        <begin position="613"/>
        <end position="625"/>
    </location>
</feature>
<dbReference type="SUPFAM" id="SSF47095">
    <property type="entry name" value="HMG-box"/>
    <property type="match status" value="1"/>
</dbReference>
<dbReference type="PROSITE" id="PS50118">
    <property type="entry name" value="HMG_BOX_2"/>
    <property type="match status" value="1"/>
</dbReference>
<organism evidence="4 5">
    <name type="scientific">Caenorhabditis nigoni</name>
    <dbReference type="NCBI Taxonomy" id="1611254"/>
    <lineage>
        <taxon>Eukaryota</taxon>
        <taxon>Metazoa</taxon>
        <taxon>Ecdysozoa</taxon>
        <taxon>Nematoda</taxon>
        <taxon>Chromadorea</taxon>
        <taxon>Rhabditida</taxon>
        <taxon>Rhabditina</taxon>
        <taxon>Rhabditomorpha</taxon>
        <taxon>Rhabditoidea</taxon>
        <taxon>Rhabditidae</taxon>
        <taxon>Peloderinae</taxon>
        <taxon>Caenorhabditis</taxon>
    </lineage>
</organism>
<dbReference type="Proteomes" id="UP000230233">
    <property type="component" value="Chromosome II"/>
</dbReference>
<feature type="region of interest" description="Disordered" evidence="2">
    <location>
        <begin position="820"/>
        <end position="843"/>
    </location>
</feature>
<dbReference type="OrthoDB" id="10524502at2759"/>
<feature type="region of interest" description="Disordered" evidence="2">
    <location>
        <begin position="332"/>
        <end position="370"/>
    </location>
</feature>
<keyword evidence="1" id="KW-0238">DNA-binding</keyword>
<evidence type="ECO:0000256" key="2">
    <source>
        <dbReference type="SAM" id="MobiDB-lite"/>
    </source>
</evidence>
<comment type="caution">
    <text evidence="4">The sequence shown here is derived from an EMBL/GenBank/DDBJ whole genome shotgun (WGS) entry which is preliminary data.</text>
</comment>
<proteinExistence type="predicted"/>
<feature type="compositionally biased region" description="Polar residues" evidence="2">
    <location>
        <begin position="442"/>
        <end position="455"/>
    </location>
</feature>
<dbReference type="EMBL" id="PDUG01000002">
    <property type="protein sequence ID" value="PIC49509.1"/>
    <property type="molecule type" value="Genomic_DNA"/>
</dbReference>
<dbReference type="InterPro" id="IPR009071">
    <property type="entry name" value="HMG_box_dom"/>
</dbReference>
<dbReference type="Gene3D" id="1.10.30.10">
    <property type="entry name" value="High mobility group box domain"/>
    <property type="match status" value="1"/>
</dbReference>
<feature type="region of interest" description="Disordered" evidence="2">
    <location>
        <begin position="607"/>
        <end position="651"/>
    </location>
</feature>
<keyword evidence="5" id="KW-1185">Reference proteome</keyword>
<dbReference type="Pfam" id="PF00505">
    <property type="entry name" value="HMG_box"/>
    <property type="match status" value="1"/>
</dbReference>
<dbReference type="AlphaFoldDB" id="A0A2G5VCL5"/>
<feature type="compositionally biased region" description="Polar residues" evidence="2">
    <location>
        <begin position="626"/>
        <end position="639"/>
    </location>
</feature>
<feature type="compositionally biased region" description="Polar residues" evidence="2">
    <location>
        <begin position="175"/>
        <end position="192"/>
    </location>
</feature>
<feature type="region of interest" description="Disordered" evidence="2">
    <location>
        <begin position="388"/>
        <end position="412"/>
    </location>
</feature>
<feature type="compositionally biased region" description="Polar residues" evidence="2">
    <location>
        <begin position="537"/>
        <end position="553"/>
    </location>
</feature>
<evidence type="ECO:0000313" key="5">
    <source>
        <dbReference type="Proteomes" id="UP000230233"/>
    </source>
</evidence>
<feature type="region of interest" description="Disordered" evidence="2">
    <location>
        <begin position="438"/>
        <end position="553"/>
    </location>
</feature>
<reference evidence="5" key="1">
    <citation type="submission" date="2017-10" db="EMBL/GenBank/DDBJ databases">
        <title>Rapid genome shrinkage in a self-fertile nematode reveals novel sperm competition proteins.</title>
        <authorList>
            <person name="Yin D."/>
            <person name="Schwarz E.M."/>
            <person name="Thomas C.G."/>
            <person name="Felde R.L."/>
            <person name="Korf I.F."/>
            <person name="Cutter A.D."/>
            <person name="Schartner C.M."/>
            <person name="Ralston E.J."/>
            <person name="Meyer B.J."/>
            <person name="Haag E.S."/>
        </authorList>
    </citation>
    <scope>NUCLEOTIDE SEQUENCE [LARGE SCALE GENOMIC DNA]</scope>
    <source>
        <strain evidence="5">JU1422</strain>
    </source>
</reference>
<evidence type="ECO:0000313" key="4">
    <source>
        <dbReference type="EMBL" id="PIC49509.1"/>
    </source>
</evidence>
<feature type="compositionally biased region" description="Basic and acidic residues" evidence="2">
    <location>
        <begin position="456"/>
        <end position="465"/>
    </location>
</feature>
<dbReference type="GO" id="GO:0005634">
    <property type="term" value="C:nucleus"/>
    <property type="evidence" value="ECO:0007669"/>
    <property type="project" value="UniProtKB-UniRule"/>
</dbReference>
<accession>A0A2G5VCL5</accession>
<protein>
    <recommendedName>
        <fullName evidence="3">HMG box domain-containing protein</fullName>
    </recommendedName>
</protein>
<feature type="domain" description="HMG box" evidence="3">
    <location>
        <begin position="4"/>
        <end position="64"/>
    </location>
</feature>